<dbReference type="EMBL" id="LJZR01000037">
    <property type="protein sequence ID" value="KPQ33171.1"/>
    <property type="molecule type" value="Genomic_DNA"/>
</dbReference>
<gene>
    <name evidence="1" type="ORF">HLUCCA11_19395</name>
</gene>
<name>A0A0P8BWB5_9CYAN</name>
<evidence type="ECO:0000313" key="2">
    <source>
        <dbReference type="Proteomes" id="UP000050465"/>
    </source>
</evidence>
<protein>
    <submittedName>
        <fullName evidence="1">Uncharacterized protein</fullName>
    </submittedName>
</protein>
<dbReference type="AlphaFoldDB" id="A0A0P8BWB5"/>
<proteinExistence type="predicted"/>
<dbReference type="Proteomes" id="UP000050465">
    <property type="component" value="Unassembled WGS sequence"/>
</dbReference>
<comment type="caution">
    <text evidence="1">The sequence shown here is derived from an EMBL/GenBank/DDBJ whole genome shotgun (WGS) entry which is preliminary data.</text>
</comment>
<evidence type="ECO:0000313" key="1">
    <source>
        <dbReference type="EMBL" id="KPQ33171.1"/>
    </source>
</evidence>
<reference evidence="1 2" key="1">
    <citation type="submission" date="2015-09" db="EMBL/GenBank/DDBJ databases">
        <title>Identification and resolution of microdiversity through metagenomic sequencing of parallel consortia.</title>
        <authorList>
            <person name="Nelson W.C."/>
            <person name="Romine M.F."/>
            <person name="Lindemann S.R."/>
        </authorList>
    </citation>
    <scope>NUCLEOTIDE SEQUENCE [LARGE SCALE GENOMIC DNA]</scope>
    <source>
        <strain evidence="1">Ana</strain>
    </source>
</reference>
<accession>A0A0P8BWB5</accession>
<organism evidence="1 2">
    <name type="scientific">Phormidesmis priestleyi Ana</name>
    <dbReference type="NCBI Taxonomy" id="1666911"/>
    <lineage>
        <taxon>Bacteria</taxon>
        <taxon>Bacillati</taxon>
        <taxon>Cyanobacteriota</taxon>
        <taxon>Cyanophyceae</taxon>
        <taxon>Leptolyngbyales</taxon>
        <taxon>Leptolyngbyaceae</taxon>
        <taxon>Phormidesmis</taxon>
    </lineage>
</organism>
<sequence length="270" mass="30451">MGNRSALDAFAESSHALGIPIEWKQLSRNSTEKAIVEVPTRWESQLNGNVMQSTHPCSEKLLGSHALGIPIEWKQPQRSYMAKTGLLRSHALGIPIEWKQVSHFLIFLVKFCVPTRWESQLNGNANNRGYWIIEVLQVPTRWESQLNGNVKTLFDKQLSALRVPTRWESQLNGNQIRHIYCVSQQVLRVPTRWESQLNGNIMTSVVAFLEPVSSHALGIPIEWKQPYSHRLSCDYRPGSHALGIPIEWKLGSQALQASTGSAFPRAGNPN</sequence>